<dbReference type="Proteomes" id="UP001198242">
    <property type="component" value="Unassembled WGS sequence"/>
</dbReference>
<keyword evidence="3" id="KW-1185">Reference proteome</keyword>
<comment type="caution">
    <text evidence="2">The sequence shown here is derived from an EMBL/GenBank/DDBJ whole genome shotgun (WGS) entry which is preliminary data.</text>
</comment>
<evidence type="ECO:0000256" key="1">
    <source>
        <dbReference type="SAM" id="SignalP"/>
    </source>
</evidence>
<protein>
    <recommendedName>
        <fullName evidence="4">Copper amine oxidase-like N-terminal domain-containing protein</fullName>
    </recommendedName>
</protein>
<dbReference type="AlphaFoldDB" id="A0AAE3E1E8"/>
<reference evidence="2 3" key="1">
    <citation type="submission" date="2021-10" db="EMBL/GenBank/DDBJ databases">
        <title>Anaerobic single-cell dispensing facilitates the cultivation of human gut bacteria.</title>
        <authorList>
            <person name="Afrizal A."/>
        </authorList>
    </citation>
    <scope>NUCLEOTIDE SEQUENCE [LARGE SCALE GENOMIC DNA]</scope>
    <source>
        <strain evidence="2 3">CLA-AA-H232</strain>
    </source>
</reference>
<dbReference type="EMBL" id="JAJEQM010000029">
    <property type="protein sequence ID" value="MCC2211828.1"/>
    <property type="molecule type" value="Genomic_DNA"/>
</dbReference>
<feature type="signal peptide" evidence="1">
    <location>
        <begin position="1"/>
        <end position="22"/>
    </location>
</feature>
<sequence>MKTKIFIIIISCFCIWNLAVYANNGDISSTLYNTDIITYFDGKQIEGYSLDGRMMICLEDLKNYGYTVEYDDSIRTLFVNKDGEVADDFSPYFERGTAGGIAGYTYETDIKAYVNGVFVNTENIGGRLVAVAEELADVTETDNPNKVIGMSKYFMNYNYDDVERILNIYSTTDSFLNAEQMLNNLNNMKTPLGQEFYAALVKKVYPIYDMGYLVYVNQSSSHGYNSFLYLLKNNGEYIDLNNIFKQYNFITEWGKLNVSGEEDGLFISKDNTSVLFSKNVDANIYDKSEETNKYCLDLRSLIIYRK</sequence>
<evidence type="ECO:0000313" key="2">
    <source>
        <dbReference type="EMBL" id="MCC2211828.1"/>
    </source>
</evidence>
<feature type="chain" id="PRO_5042241558" description="Copper amine oxidase-like N-terminal domain-containing protein" evidence="1">
    <location>
        <begin position="23"/>
        <end position="306"/>
    </location>
</feature>
<evidence type="ECO:0008006" key="4">
    <source>
        <dbReference type="Google" id="ProtNLM"/>
    </source>
</evidence>
<organism evidence="2 3">
    <name type="scientific">Hominilimicola fabiformis</name>
    <dbReference type="NCBI Taxonomy" id="2885356"/>
    <lineage>
        <taxon>Bacteria</taxon>
        <taxon>Bacillati</taxon>
        <taxon>Bacillota</taxon>
        <taxon>Clostridia</taxon>
        <taxon>Eubacteriales</taxon>
        <taxon>Oscillospiraceae</taxon>
        <taxon>Hominilimicola</taxon>
    </lineage>
</organism>
<gene>
    <name evidence="2" type="ORF">LKE05_13665</name>
</gene>
<proteinExistence type="predicted"/>
<keyword evidence="1" id="KW-0732">Signal</keyword>
<dbReference type="RefSeq" id="WP_147515209.1">
    <property type="nucleotide sequence ID" value="NZ_JAJEQM010000029.1"/>
</dbReference>
<evidence type="ECO:0000313" key="3">
    <source>
        <dbReference type="Proteomes" id="UP001198242"/>
    </source>
</evidence>
<name>A0AAE3E1E8_9FIRM</name>
<accession>A0AAE3E1E8</accession>